<dbReference type="SMART" id="SM00220">
    <property type="entry name" value="S_TKc"/>
    <property type="match status" value="1"/>
</dbReference>
<dbReference type="GO" id="GO:0005524">
    <property type="term" value="F:ATP binding"/>
    <property type="evidence" value="ECO:0007669"/>
    <property type="project" value="UniProtKB-KW"/>
</dbReference>
<evidence type="ECO:0000256" key="2">
    <source>
        <dbReference type="ARBA" id="ARBA00022679"/>
    </source>
</evidence>
<dbReference type="GO" id="GO:0001664">
    <property type="term" value="F:G protein-coupled receptor binding"/>
    <property type="evidence" value="ECO:0007669"/>
    <property type="project" value="TreeGrafter"/>
</dbReference>
<dbReference type="PANTHER" id="PTHR24355:SF30">
    <property type="entry name" value="SERINE_THREONINE-PROTEIN KINASE 32B ISOFORM X1"/>
    <property type="match status" value="1"/>
</dbReference>
<reference evidence="8" key="1">
    <citation type="journal article" date="2024" name="Gigascience">
        <title>Chromosome-level genome of the poultry shaft louse Menopon gallinae provides insight into the host-switching and adaptive evolution of parasitic lice.</title>
        <authorList>
            <person name="Xu Y."/>
            <person name="Ma L."/>
            <person name="Liu S."/>
            <person name="Liang Y."/>
            <person name="Liu Q."/>
            <person name="He Z."/>
            <person name="Tian L."/>
            <person name="Duan Y."/>
            <person name="Cai W."/>
            <person name="Li H."/>
            <person name="Song F."/>
        </authorList>
    </citation>
    <scope>NUCLEOTIDE SEQUENCE</scope>
    <source>
        <strain evidence="8">Cailab_2023a</strain>
    </source>
</reference>
<dbReference type="Gene3D" id="1.10.510.10">
    <property type="entry name" value="Transferase(Phosphotransferase) domain 1"/>
    <property type="match status" value="1"/>
</dbReference>
<organism evidence="8">
    <name type="scientific">Menopon gallinae</name>
    <name type="common">poultry shaft louse</name>
    <dbReference type="NCBI Taxonomy" id="328185"/>
    <lineage>
        <taxon>Eukaryota</taxon>
        <taxon>Metazoa</taxon>
        <taxon>Ecdysozoa</taxon>
        <taxon>Arthropoda</taxon>
        <taxon>Hexapoda</taxon>
        <taxon>Insecta</taxon>
        <taxon>Pterygota</taxon>
        <taxon>Neoptera</taxon>
        <taxon>Paraneoptera</taxon>
        <taxon>Psocodea</taxon>
        <taxon>Troctomorpha</taxon>
        <taxon>Phthiraptera</taxon>
        <taxon>Amblycera</taxon>
        <taxon>Menoponidae</taxon>
        <taxon>Menopon</taxon>
    </lineage>
</organism>
<feature type="coiled-coil region" evidence="6">
    <location>
        <begin position="336"/>
        <end position="363"/>
    </location>
</feature>
<dbReference type="PROSITE" id="PS50011">
    <property type="entry name" value="PROTEIN_KINASE_DOM"/>
    <property type="match status" value="1"/>
</dbReference>
<accession>A0AAW2I4G2</accession>
<proteinExistence type="predicted"/>
<dbReference type="InterPro" id="IPR000719">
    <property type="entry name" value="Prot_kinase_dom"/>
</dbReference>
<keyword evidence="5" id="KW-0067">ATP-binding</keyword>
<sequence>MVCILFQVCIVEKRGTGKLYAMKYMNKSQCIERDALNNVLREVEILASLEHPFLVNLWFSFQDEEDLFMVSDLFMGGDLRYHIQQKVQFREDCVQLYVMELALALEYLRSKSIVHRDVKPDNILLDERGHAHLTDFNIATVLREGQLATSMSGTKPYMAPEIFACVTDECAGYNFAVDWWSLGICAFEMLALVRPYDIHSMTSICEVRSLFSAPLSYPRHWSSAMVDLLSRLICVEPGARISTLSELKTVPAVTKLDITQVLNKTVKPSFAPPKDHLNCDPTLELEEMIVETKPLHKKKKRLAKQKSLQPTMSLDLGNDIQTPEQCAKLTEFLTYNREQELKRRELERKEKQWEEELSKSMELSMLESKHPPAKADSVDEVIARRAESRQKGMKKSMSYANCACENRAGPGEKNCFDCACEKGFRDFDVEQKAEKCSNVVNR</sequence>
<dbReference type="AlphaFoldDB" id="A0AAW2I4G2"/>
<dbReference type="GO" id="GO:0009966">
    <property type="term" value="P:regulation of signal transduction"/>
    <property type="evidence" value="ECO:0007669"/>
    <property type="project" value="TreeGrafter"/>
</dbReference>
<feature type="domain" description="Protein kinase" evidence="7">
    <location>
        <begin position="1"/>
        <end position="253"/>
    </location>
</feature>
<keyword evidence="1" id="KW-0723">Serine/threonine-protein kinase</keyword>
<dbReference type="GO" id="GO:0007186">
    <property type="term" value="P:G protein-coupled receptor signaling pathway"/>
    <property type="evidence" value="ECO:0007669"/>
    <property type="project" value="TreeGrafter"/>
</dbReference>
<dbReference type="PROSITE" id="PS00108">
    <property type="entry name" value="PROTEIN_KINASE_ST"/>
    <property type="match status" value="1"/>
</dbReference>
<dbReference type="EMBL" id="JARGDH010000002">
    <property type="protein sequence ID" value="KAL0276731.1"/>
    <property type="molecule type" value="Genomic_DNA"/>
</dbReference>
<protein>
    <recommendedName>
        <fullName evidence="7">Protein kinase domain-containing protein</fullName>
    </recommendedName>
</protein>
<dbReference type="SUPFAM" id="SSF56112">
    <property type="entry name" value="Protein kinase-like (PK-like)"/>
    <property type="match status" value="1"/>
</dbReference>
<keyword evidence="2" id="KW-0808">Transferase</keyword>
<keyword evidence="3" id="KW-0547">Nucleotide-binding</keyword>
<dbReference type="PANTHER" id="PTHR24355">
    <property type="entry name" value="G PROTEIN-COUPLED RECEPTOR KINASE/RIBOSOMAL PROTEIN S6 KINASE"/>
    <property type="match status" value="1"/>
</dbReference>
<dbReference type="InterPro" id="IPR008271">
    <property type="entry name" value="Ser/Thr_kinase_AS"/>
</dbReference>
<gene>
    <name evidence="8" type="ORF">PYX00_004241</name>
</gene>
<name>A0AAW2I4G2_9NEOP</name>
<dbReference type="Pfam" id="PF00069">
    <property type="entry name" value="Pkinase"/>
    <property type="match status" value="1"/>
</dbReference>
<keyword evidence="6" id="KW-0175">Coiled coil</keyword>
<evidence type="ECO:0000256" key="3">
    <source>
        <dbReference type="ARBA" id="ARBA00022741"/>
    </source>
</evidence>
<evidence type="ECO:0000256" key="5">
    <source>
        <dbReference type="ARBA" id="ARBA00022840"/>
    </source>
</evidence>
<evidence type="ECO:0000256" key="4">
    <source>
        <dbReference type="ARBA" id="ARBA00022777"/>
    </source>
</evidence>
<dbReference type="FunFam" id="1.10.510.10:FF:000169">
    <property type="entry name" value="Serine/threonine-protein kinase 32A"/>
    <property type="match status" value="1"/>
</dbReference>
<dbReference type="CDD" id="cd05578">
    <property type="entry name" value="STKc_Yank1"/>
    <property type="match status" value="1"/>
</dbReference>
<comment type="caution">
    <text evidence="8">The sequence shown here is derived from an EMBL/GenBank/DDBJ whole genome shotgun (WGS) entry which is preliminary data.</text>
</comment>
<evidence type="ECO:0000256" key="6">
    <source>
        <dbReference type="SAM" id="Coils"/>
    </source>
</evidence>
<evidence type="ECO:0000259" key="7">
    <source>
        <dbReference type="PROSITE" id="PS50011"/>
    </source>
</evidence>
<evidence type="ECO:0000256" key="1">
    <source>
        <dbReference type="ARBA" id="ARBA00022527"/>
    </source>
</evidence>
<dbReference type="Gene3D" id="3.30.200.20">
    <property type="entry name" value="Phosphorylase Kinase, domain 1"/>
    <property type="match status" value="1"/>
</dbReference>
<keyword evidence="4" id="KW-0418">Kinase</keyword>
<dbReference type="InterPro" id="IPR011009">
    <property type="entry name" value="Kinase-like_dom_sf"/>
</dbReference>
<evidence type="ECO:0000313" key="8">
    <source>
        <dbReference type="EMBL" id="KAL0276731.1"/>
    </source>
</evidence>
<dbReference type="GO" id="GO:0004703">
    <property type="term" value="F:G protein-coupled receptor kinase activity"/>
    <property type="evidence" value="ECO:0007669"/>
    <property type="project" value="TreeGrafter"/>
</dbReference>